<feature type="non-terminal residue" evidence="3">
    <location>
        <position position="1"/>
    </location>
</feature>
<dbReference type="PANTHER" id="PTHR33336:SF15">
    <property type="entry name" value="ABM DOMAIN-CONTAINING PROTEIN"/>
    <property type="match status" value="1"/>
</dbReference>
<accession>A0A2J7ZWU6</accession>
<dbReference type="InterPro" id="IPR011008">
    <property type="entry name" value="Dimeric_a/b-barrel"/>
</dbReference>
<dbReference type="GO" id="GO:0003824">
    <property type="term" value="F:catalytic activity"/>
    <property type="evidence" value="ECO:0007669"/>
    <property type="project" value="TreeGrafter"/>
</dbReference>
<reference evidence="3 4" key="1">
    <citation type="journal article" date="2017" name="Mol. Biol. Evol.">
        <title>The 4-celled Tetrabaena socialis nuclear genome reveals the essential components for genetic control of cell number at the origin of multicellularity in the volvocine lineage.</title>
        <authorList>
            <person name="Featherston J."/>
            <person name="Arakaki Y."/>
            <person name="Hanschen E.R."/>
            <person name="Ferris P.J."/>
            <person name="Michod R.E."/>
            <person name="Olson B.J.S.C."/>
            <person name="Nozaki H."/>
            <person name="Durand P.M."/>
        </authorList>
    </citation>
    <scope>NUCLEOTIDE SEQUENCE [LARGE SCALE GENOMIC DNA]</scope>
    <source>
        <strain evidence="3 4">NIES-571</strain>
    </source>
</reference>
<proteinExistence type="predicted"/>
<gene>
    <name evidence="3" type="ORF">TSOC_009096</name>
</gene>
<evidence type="ECO:0000256" key="1">
    <source>
        <dbReference type="SAM" id="MobiDB-lite"/>
    </source>
</evidence>
<comment type="caution">
    <text evidence="3">The sequence shown here is derived from an EMBL/GenBank/DDBJ whole genome shotgun (WGS) entry which is preliminary data.</text>
</comment>
<sequence length="172" mass="19632">LSPRPPPNIHRSDSTTDFLQFLAERDILWELFPLSNVTDNSAAHKEGGRGSLGLGVGRRGKKGGGGDDPRELNANVVIQYHVPPSKADDFIDAWKEAASKTWEEKTNSVYALRRFSTLNHHFMAYGSWETYDDYWDHFTSKHVSKLRQFLADNDILWYIDQLKKLGEQPEAL</sequence>
<dbReference type="OrthoDB" id="531382at2759"/>
<dbReference type="Proteomes" id="UP000236333">
    <property type="component" value="Unassembled WGS sequence"/>
</dbReference>
<protein>
    <recommendedName>
        <fullName evidence="2">ABM domain-containing protein</fullName>
    </recommendedName>
</protein>
<dbReference type="InterPro" id="IPR050744">
    <property type="entry name" value="AI-2_Isomerase_LsrG"/>
</dbReference>
<evidence type="ECO:0000259" key="2">
    <source>
        <dbReference type="Pfam" id="PF03992"/>
    </source>
</evidence>
<dbReference type="SUPFAM" id="SSF54909">
    <property type="entry name" value="Dimeric alpha+beta barrel"/>
    <property type="match status" value="1"/>
</dbReference>
<evidence type="ECO:0000313" key="4">
    <source>
        <dbReference type="Proteomes" id="UP000236333"/>
    </source>
</evidence>
<dbReference type="EMBL" id="PGGS01000365">
    <property type="protein sequence ID" value="PNH04715.1"/>
    <property type="molecule type" value="Genomic_DNA"/>
</dbReference>
<dbReference type="PANTHER" id="PTHR33336">
    <property type="entry name" value="QUINOL MONOOXYGENASE YGIN-RELATED"/>
    <property type="match status" value="1"/>
</dbReference>
<dbReference type="InterPro" id="IPR007138">
    <property type="entry name" value="ABM_dom"/>
</dbReference>
<keyword evidence="4" id="KW-1185">Reference proteome</keyword>
<name>A0A2J7ZWU6_9CHLO</name>
<dbReference type="Gene3D" id="3.30.70.100">
    <property type="match status" value="1"/>
</dbReference>
<dbReference type="AlphaFoldDB" id="A0A2J7ZWU6"/>
<feature type="region of interest" description="Disordered" evidence="1">
    <location>
        <begin position="40"/>
        <end position="70"/>
    </location>
</feature>
<organism evidence="3 4">
    <name type="scientific">Tetrabaena socialis</name>
    <dbReference type="NCBI Taxonomy" id="47790"/>
    <lineage>
        <taxon>Eukaryota</taxon>
        <taxon>Viridiplantae</taxon>
        <taxon>Chlorophyta</taxon>
        <taxon>core chlorophytes</taxon>
        <taxon>Chlorophyceae</taxon>
        <taxon>CS clade</taxon>
        <taxon>Chlamydomonadales</taxon>
        <taxon>Tetrabaenaceae</taxon>
        <taxon>Tetrabaena</taxon>
    </lineage>
</organism>
<dbReference type="Pfam" id="PF03992">
    <property type="entry name" value="ABM"/>
    <property type="match status" value="1"/>
</dbReference>
<feature type="domain" description="ABM" evidence="2">
    <location>
        <begin position="76"/>
        <end position="145"/>
    </location>
</feature>
<evidence type="ECO:0000313" key="3">
    <source>
        <dbReference type="EMBL" id="PNH04715.1"/>
    </source>
</evidence>